<reference evidence="3 4" key="1">
    <citation type="submission" date="2018-01" db="EMBL/GenBank/DDBJ databases">
        <authorList>
            <person name="Gaut B.S."/>
            <person name="Morton B.R."/>
            <person name="Clegg M.T."/>
            <person name="Duvall M.R."/>
        </authorList>
    </citation>
    <scope>NUCLEOTIDE SEQUENCE [LARGE SCALE GENOMIC DNA]</scope>
    <source>
        <strain evidence="3">GP69</strain>
    </source>
</reference>
<organism evidence="3 4">
    <name type="scientific">Acetatifactor muris</name>
    <dbReference type="NCBI Taxonomy" id="879566"/>
    <lineage>
        <taxon>Bacteria</taxon>
        <taxon>Bacillati</taxon>
        <taxon>Bacillota</taxon>
        <taxon>Clostridia</taxon>
        <taxon>Lachnospirales</taxon>
        <taxon>Lachnospiraceae</taxon>
        <taxon>Acetatifactor</taxon>
    </lineage>
</organism>
<dbReference type="Proteomes" id="UP000236311">
    <property type="component" value="Unassembled WGS sequence"/>
</dbReference>
<evidence type="ECO:0000313" key="4">
    <source>
        <dbReference type="Proteomes" id="UP000236311"/>
    </source>
</evidence>
<gene>
    <name evidence="3" type="ORF">AMURIS_03960</name>
</gene>
<dbReference type="InterPro" id="IPR046656">
    <property type="entry name" value="DUF6674"/>
</dbReference>
<dbReference type="OrthoDB" id="9807120at2"/>
<dbReference type="RefSeq" id="WP_103241229.1">
    <property type="nucleotide sequence ID" value="NZ_JANJZD010000021.1"/>
</dbReference>
<evidence type="ECO:0000313" key="3">
    <source>
        <dbReference type="EMBL" id="SOY31224.1"/>
    </source>
</evidence>
<keyword evidence="4" id="KW-1185">Reference proteome</keyword>
<feature type="coiled-coil region" evidence="1">
    <location>
        <begin position="25"/>
        <end position="66"/>
    </location>
</feature>
<feature type="compositionally biased region" description="Basic and acidic residues" evidence="2">
    <location>
        <begin position="219"/>
        <end position="244"/>
    </location>
</feature>
<proteinExistence type="predicted"/>
<evidence type="ECO:0000256" key="2">
    <source>
        <dbReference type="SAM" id="MobiDB-lite"/>
    </source>
</evidence>
<dbReference type="EMBL" id="OFSM01000023">
    <property type="protein sequence ID" value="SOY31224.1"/>
    <property type="molecule type" value="Genomic_DNA"/>
</dbReference>
<accession>A0A2K4ZL60</accession>
<evidence type="ECO:0000256" key="1">
    <source>
        <dbReference type="SAM" id="Coils"/>
    </source>
</evidence>
<dbReference type="Pfam" id="PF20379">
    <property type="entry name" value="DUF6674"/>
    <property type="match status" value="1"/>
</dbReference>
<feature type="region of interest" description="Disordered" evidence="2">
    <location>
        <begin position="219"/>
        <end position="255"/>
    </location>
</feature>
<name>A0A2K4ZL60_9FIRM</name>
<dbReference type="AlphaFoldDB" id="A0A2K4ZL60"/>
<sequence>MEAAVALREQPEIRELFQVLEGNGLKKERQEVETLVNYLEGMESQFGQVMKELKEVRGQLEQIQDRGIKATAARILDSAEGKVQEIGGQIALVKTNLVRSAKNAVHDFKEKGVDALRRAVSAMKIPAALSALKESLHSGMESMERNAAKIGIVGGELNKAAQHTKNAGRALIGRRTKELAEPKGDKGVLAKIQKAFLSFGRSFAAMEKAAGNAQKRMEQFCRGEDKKPSVKAELRQIKRGRNESQKIQPAKEQAR</sequence>
<keyword evidence="1" id="KW-0175">Coiled coil</keyword>
<protein>
    <submittedName>
        <fullName evidence="3">Uncharacterized protein</fullName>
    </submittedName>
</protein>